<feature type="domain" description="DUF7916" evidence="1">
    <location>
        <begin position="6"/>
        <end position="295"/>
    </location>
</feature>
<organism evidence="2">
    <name type="scientific">Thermofilum adornatum</name>
    <dbReference type="NCBI Taxonomy" id="1365176"/>
    <lineage>
        <taxon>Archaea</taxon>
        <taxon>Thermoproteota</taxon>
        <taxon>Thermoprotei</taxon>
        <taxon>Thermofilales</taxon>
        <taxon>Thermofilaceae</taxon>
        <taxon>Thermofilum</taxon>
    </lineage>
</organism>
<name>A0A7C1GAQ6_9CREN</name>
<evidence type="ECO:0000259" key="1">
    <source>
        <dbReference type="Pfam" id="PF25509"/>
    </source>
</evidence>
<gene>
    <name evidence="2" type="ORF">ENN26_07850</name>
</gene>
<accession>A0A7C1GAQ6</accession>
<comment type="caution">
    <text evidence="2">The sequence shown here is derived from an EMBL/GenBank/DDBJ whole genome shotgun (WGS) entry which is preliminary data.</text>
</comment>
<dbReference type="AlphaFoldDB" id="A0A7C1GAQ6"/>
<dbReference type="InterPro" id="IPR057238">
    <property type="entry name" value="DUF7916"/>
</dbReference>
<reference evidence="2" key="1">
    <citation type="journal article" date="2020" name="mSystems">
        <title>Genome- and Community-Level Interaction Insights into Carbon Utilization and Element Cycling Functions of Hydrothermarchaeota in Hydrothermal Sediment.</title>
        <authorList>
            <person name="Zhou Z."/>
            <person name="Liu Y."/>
            <person name="Xu W."/>
            <person name="Pan J."/>
            <person name="Luo Z.H."/>
            <person name="Li M."/>
        </authorList>
    </citation>
    <scope>NUCLEOTIDE SEQUENCE [LARGE SCALE GENOMIC DNA]</scope>
    <source>
        <strain evidence="2">SpSt-116</strain>
    </source>
</reference>
<evidence type="ECO:0000313" key="2">
    <source>
        <dbReference type="EMBL" id="HDP15664.1"/>
    </source>
</evidence>
<protein>
    <submittedName>
        <fullName evidence="2">Haloacid dehalogenase-like hydrolase</fullName>
    </submittedName>
</protein>
<dbReference type="EMBL" id="DSAY01000140">
    <property type="protein sequence ID" value="HDP15664.1"/>
    <property type="molecule type" value="Genomic_DNA"/>
</dbReference>
<dbReference type="Pfam" id="PF25509">
    <property type="entry name" value="DUF7916"/>
    <property type="match status" value="1"/>
</dbReference>
<dbReference type="GO" id="GO:0016787">
    <property type="term" value="F:hydrolase activity"/>
    <property type="evidence" value="ECO:0007669"/>
    <property type="project" value="UniProtKB-KW"/>
</dbReference>
<sequence>MAKRVLEMTGRELSKCLAKDFKAAVLSSEGRTIAAEIVVTAPPLIDGVSNVELAASFGADVILLNMVDVFNPRIEGVPEKYYTSFSMLSEFLGRFVGHNLEPVDPGLLPAGRTLSEESVKASIELGSKLLVVTGNPGLGVTWSRISKGVELARKIAGDRVLVFGGKMHSGGLRTEEMYDLRLIEEVLARGADGIVIPAPYTVPWSLPENVSSVAKLAYRYDAVLMCTIGTSQEGAQRSVIRKIGLTSKACGCDIHHIGDSGYGMRVALPENILELSLAVRGVRHTYRRIAMSYLR</sequence>
<keyword evidence="2" id="KW-0378">Hydrolase</keyword>
<proteinExistence type="predicted"/>